<dbReference type="Pfam" id="PF09450">
    <property type="entry name" value="DUF2019"/>
    <property type="match status" value="1"/>
</dbReference>
<dbReference type="RefSeq" id="WP_394841148.1">
    <property type="nucleotide sequence ID" value="NZ_CP089982.1"/>
</dbReference>
<accession>A0ABZ2K1B3</accession>
<protein>
    <submittedName>
        <fullName evidence="2">DUF2019 domain-containing protein</fullName>
    </submittedName>
</protein>
<dbReference type="EMBL" id="CP089982">
    <property type="protein sequence ID" value="WXA90534.1"/>
    <property type="molecule type" value="Genomic_DNA"/>
</dbReference>
<reference evidence="2 3" key="1">
    <citation type="submission" date="2021-12" db="EMBL/GenBank/DDBJ databases">
        <title>Discovery of the Pendulisporaceae a myxobacterial family with distinct sporulation behavior and unique specialized metabolism.</title>
        <authorList>
            <person name="Garcia R."/>
            <person name="Popoff A."/>
            <person name="Bader C.D."/>
            <person name="Loehr J."/>
            <person name="Walesch S."/>
            <person name="Walt C."/>
            <person name="Boldt J."/>
            <person name="Bunk B."/>
            <person name="Haeckl F.J.F.P.J."/>
            <person name="Gunesch A.P."/>
            <person name="Birkelbach J."/>
            <person name="Nuebel U."/>
            <person name="Pietschmann T."/>
            <person name="Bach T."/>
            <person name="Mueller R."/>
        </authorList>
    </citation>
    <scope>NUCLEOTIDE SEQUENCE [LARGE SCALE GENOMIC DNA]</scope>
    <source>
        <strain evidence="2 3">MSr12523</strain>
    </source>
</reference>
<evidence type="ECO:0000313" key="3">
    <source>
        <dbReference type="Proteomes" id="UP001379533"/>
    </source>
</evidence>
<dbReference type="SUPFAM" id="SSF48371">
    <property type="entry name" value="ARM repeat"/>
    <property type="match status" value="1"/>
</dbReference>
<sequence>METIEELLIRYQEAASKHGTATRSGASEEANEAHDLIAATYAEIRRRGEQRKLLPLLTDSDVGIRLWAAAHALEFAPEDGERVLQAIETGQHRLLSFSAKVTLQEWRAGRLKFA</sequence>
<gene>
    <name evidence="2" type="ORF">LZC95_29270</name>
</gene>
<evidence type="ECO:0000259" key="1">
    <source>
        <dbReference type="Pfam" id="PF09450"/>
    </source>
</evidence>
<dbReference type="Gene3D" id="1.25.40.70">
    <property type="entry name" value="Phosphatidylinositol 3-kinase, accessory domain (PIK)"/>
    <property type="match status" value="1"/>
</dbReference>
<dbReference type="InterPro" id="IPR042236">
    <property type="entry name" value="PI3K_accessory_sf"/>
</dbReference>
<name>A0ABZ2K1B3_9BACT</name>
<keyword evidence="3" id="KW-1185">Reference proteome</keyword>
<evidence type="ECO:0000313" key="2">
    <source>
        <dbReference type="EMBL" id="WXA90534.1"/>
    </source>
</evidence>
<feature type="domain" description="DUF2019" evidence="1">
    <location>
        <begin position="6"/>
        <end position="104"/>
    </location>
</feature>
<dbReference type="InterPro" id="IPR016024">
    <property type="entry name" value="ARM-type_fold"/>
</dbReference>
<dbReference type="InterPro" id="IPR018568">
    <property type="entry name" value="DUF2019"/>
</dbReference>
<proteinExistence type="predicted"/>
<dbReference type="Proteomes" id="UP001379533">
    <property type="component" value="Chromosome"/>
</dbReference>
<organism evidence="2 3">
    <name type="scientific">Pendulispora brunnea</name>
    <dbReference type="NCBI Taxonomy" id="2905690"/>
    <lineage>
        <taxon>Bacteria</taxon>
        <taxon>Pseudomonadati</taxon>
        <taxon>Myxococcota</taxon>
        <taxon>Myxococcia</taxon>
        <taxon>Myxococcales</taxon>
        <taxon>Sorangiineae</taxon>
        <taxon>Pendulisporaceae</taxon>
        <taxon>Pendulispora</taxon>
    </lineage>
</organism>